<dbReference type="EMBL" id="LPUX01000053">
    <property type="protein sequence ID" value="OAP40936.1"/>
    <property type="molecule type" value="Genomic_DNA"/>
</dbReference>
<protein>
    <submittedName>
        <fullName evidence="1">Uncharacterized protein</fullName>
    </submittedName>
</protein>
<sequence length="142" mass="14940">MLTVMTPGAAAIKPLNPETHGAWTRTIVKAGCMIEPWRCDVDSGAFLVGPRTLSLLGLRQNPCGIIDLVRACDQVDRSTILSILEQATETSSSFCFSAIVRRPDGSSYQLCCIGNSTLGEHGEGGSLQGVFAVPRSGTGLSA</sequence>
<evidence type="ECO:0000313" key="1">
    <source>
        <dbReference type="EMBL" id="OAP40936.1"/>
    </source>
</evidence>
<dbReference type="OrthoDB" id="8115922at2"/>
<reference evidence="1 2" key="1">
    <citation type="journal article" date="2016" name="Int. J. Syst. Evol. Microbiol.">
        <title>Ensifer glycinis sp. nov., an novel rhizobial species associated with Glycine spp.</title>
        <authorList>
            <person name="Yan H."/>
            <person name="Yan J."/>
            <person name="Sui X.H."/>
            <person name="Wang E.T."/>
            <person name="Chen W.X."/>
            <person name="Zhang X.X."/>
            <person name="Chen W.F."/>
        </authorList>
    </citation>
    <scope>NUCLEOTIDE SEQUENCE [LARGE SCALE GENOMIC DNA]</scope>
    <source>
        <strain evidence="1 2">CCBAU 23380</strain>
    </source>
</reference>
<comment type="caution">
    <text evidence="1">The sequence shown here is derived from an EMBL/GenBank/DDBJ whole genome shotgun (WGS) entry which is preliminary data.</text>
</comment>
<keyword evidence="2" id="KW-1185">Reference proteome</keyword>
<dbReference type="Proteomes" id="UP000094025">
    <property type="component" value="Unassembled WGS sequence"/>
</dbReference>
<gene>
    <name evidence="1" type="ORF">AU381_03325</name>
</gene>
<name>A0A178Y0I6_9HYPH</name>
<dbReference type="RefSeq" id="WP_064241239.1">
    <property type="nucleotide sequence ID" value="NZ_LPUX01000053.1"/>
</dbReference>
<organism evidence="1 2">
    <name type="scientific">Sinorhizobium glycinis</name>
    <dbReference type="NCBI Taxonomy" id="1472378"/>
    <lineage>
        <taxon>Bacteria</taxon>
        <taxon>Pseudomonadati</taxon>
        <taxon>Pseudomonadota</taxon>
        <taxon>Alphaproteobacteria</taxon>
        <taxon>Hyphomicrobiales</taxon>
        <taxon>Rhizobiaceae</taxon>
        <taxon>Sinorhizobium/Ensifer group</taxon>
        <taxon>Sinorhizobium</taxon>
    </lineage>
</organism>
<evidence type="ECO:0000313" key="2">
    <source>
        <dbReference type="Proteomes" id="UP000094025"/>
    </source>
</evidence>
<proteinExistence type="predicted"/>
<dbReference type="AlphaFoldDB" id="A0A178Y0I6"/>
<accession>A0A178Y0I6</accession>
<dbReference type="STRING" id="1472378.AU381_03325"/>